<accession>A0A2M7IIJ5</accession>
<dbReference type="GO" id="GO:0003677">
    <property type="term" value="F:DNA binding"/>
    <property type="evidence" value="ECO:0007669"/>
    <property type="project" value="UniProtKB-KW"/>
</dbReference>
<dbReference type="InterPro" id="IPR001650">
    <property type="entry name" value="Helicase_C-like"/>
</dbReference>
<reference evidence="11" key="1">
    <citation type="submission" date="2017-09" db="EMBL/GenBank/DDBJ databases">
        <title>Depth-based differentiation of microbial function through sediment-hosted aquifers and enrichment of novel symbionts in the deep terrestrial subsurface.</title>
        <authorList>
            <person name="Probst A.J."/>
            <person name="Ladd B."/>
            <person name="Jarett J.K."/>
            <person name="Geller-Mcgrath D.E."/>
            <person name="Sieber C.M.K."/>
            <person name="Emerson J.B."/>
            <person name="Anantharaman K."/>
            <person name="Thomas B.C."/>
            <person name="Malmstrom R."/>
            <person name="Stieglmeier M."/>
            <person name="Klingl A."/>
            <person name="Woyke T."/>
            <person name="Ryan C.M."/>
            <person name="Banfield J.F."/>
        </authorList>
    </citation>
    <scope>NUCLEOTIDE SEQUENCE [LARGE SCALE GENOMIC DNA]</scope>
</reference>
<dbReference type="SUPFAM" id="SSF52540">
    <property type="entry name" value="P-loop containing nucleoside triphosphate hydrolases"/>
    <property type="match status" value="2"/>
</dbReference>
<dbReference type="AlphaFoldDB" id="A0A2M7IIJ5"/>
<dbReference type="PROSITE" id="PS51192">
    <property type="entry name" value="HELICASE_ATP_BIND_1"/>
    <property type="match status" value="1"/>
</dbReference>
<protein>
    <recommendedName>
        <fullName evidence="12">Transcription-repair coupling factor</fullName>
    </recommendedName>
</protein>
<keyword evidence="3" id="KW-0378">Hydrolase</keyword>
<keyword evidence="2" id="KW-0227">DNA damage</keyword>
<dbReference type="Proteomes" id="UP000229561">
    <property type="component" value="Unassembled WGS sequence"/>
</dbReference>
<dbReference type="EMBL" id="PFGY01000045">
    <property type="protein sequence ID" value="PIW76366.1"/>
    <property type="molecule type" value="Genomic_DNA"/>
</dbReference>
<evidence type="ECO:0000259" key="9">
    <source>
        <dbReference type="PROSITE" id="PS51194"/>
    </source>
</evidence>
<keyword evidence="6" id="KW-0238">DNA-binding</keyword>
<dbReference type="PANTHER" id="PTHR47964:SF1">
    <property type="entry name" value="ATP-DEPENDENT DNA HELICASE HOMOLOG RECG, CHLOROPLASTIC"/>
    <property type="match status" value="1"/>
</dbReference>
<keyword evidence="7" id="KW-0234">DNA repair</keyword>
<keyword evidence="4" id="KW-0347">Helicase</keyword>
<keyword evidence="5" id="KW-0067">ATP-binding</keyword>
<name>A0A2M7IIJ5_9BACT</name>
<dbReference type="InterPro" id="IPR003711">
    <property type="entry name" value="CarD-like/TRCF_RID"/>
</dbReference>
<evidence type="ECO:0000256" key="6">
    <source>
        <dbReference type="ARBA" id="ARBA00023125"/>
    </source>
</evidence>
<evidence type="ECO:0000256" key="2">
    <source>
        <dbReference type="ARBA" id="ARBA00022763"/>
    </source>
</evidence>
<dbReference type="InterPro" id="IPR014001">
    <property type="entry name" value="Helicase_ATP-bd"/>
</dbReference>
<evidence type="ECO:0000313" key="10">
    <source>
        <dbReference type="EMBL" id="PIW76366.1"/>
    </source>
</evidence>
<evidence type="ECO:0000259" key="8">
    <source>
        <dbReference type="PROSITE" id="PS51192"/>
    </source>
</evidence>
<dbReference type="Pfam" id="PF00271">
    <property type="entry name" value="Helicase_C"/>
    <property type="match status" value="1"/>
</dbReference>
<gene>
    <name evidence="10" type="ORF">CO001_01740</name>
</gene>
<evidence type="ECO:0008006" key="12">
    <source>
        <dbReference type="Google" id="ProtNLM"/>
    </source>
</evidence>
<proteinExistence type="predicted"/>
<feature type="non-terminal residue" evidence="10">
    <location>
        <position position="1"/>
    </location>
</feature>
<dbReference type="SMART" id="SM01058">
    <property type="entry name" value="CarD_TRCF"/>
    <property type="match status" value="1"/>
</dbReference>
<dbReference type="Gene3D" id="3.40.50.300">
    <property type="entry name" value="P-loop containing nucleotide triphosphate hydrolases"/>
    <property type="match status" value="2"/>
</dbReference>
<dbReference type="SMART" id="SM00487">
    <property type="entry name" value="DEXDc"/>
    <property type="match status" value="1"/>
</dbReference>
<evidence type="ECO:0000256" key="1">
    <source>
        <dbReference type="ARBA" id="ARBA00022741"/>
    </source>
</evidence>
<dbReference type="GO" id="GO:0005524">
    <property type="term" value="F:ATP binding"/>
    <property type="evidence" value="ECO:0007669"/>
    <property type="project" value="UniProtKB-KW"/>
</dbReference>
<feature type="domain" description="Helicase ATP-binding" evidence="8">
    <location>
        <begin position="103"/>
        <end position="288"/>
    </location>
</feature>
<dbReference type="GO" id="GO:0016787">
    <property type="term" value="F:hydrolase activity"/>
    <property type="evidence" value="ECO:0007669"/>
    <property type="project" value="UniProtKB-KW"/>
</dbReference>
<dbReference type="PROSITE" id="PS51194">
    <property type="entry name" value="HELICASE_CTER"/>
    <property type="match status" value="1"/>
</dbReference>
<keyword evidence="1" id="KW-0547">Nucleotide-binding</keyword>
<evidence type="ECO:0000256" key="5">
    <source>
        <dbReference type="ARBA" id="ARBA00022840"/>
    </source>
</evidence>
<evidence type="ECO:0000256" key="3">
    <source>
        <dbReference type="ARBA" id="ARBA00022801"/>
    </source>
</evidence>
<dbReference type="GO" id="GO:0003678">
    <property type="term" value="F:DNA helicase activity"/>
    <property type="evidence" value="ECO:0007669"/>
    <property type="project" value="TreeGrafter"/>
</dbReference>
<dbReference type="PANTHER" id="PTHR47964">
    <property type="entry name" value="ATP-DEPENDENT DNA HELICASE HOMOLOG RECG, CHLOROPLASTIC"/>
    <property type="match status" value="1"/>
</dbReference>
<dbReference type="Pfam" id="PF00270">
    <property type="entry name" value="DEAD"/>
    <property type="match status" value="1"/>
</dbReference>
<dbReference type="GO" id="GO:0006281">
    <property type="term" value="P:DNA repair"/>
    <property type="evidence" value="ECO:0007669"/>
    <property type="project" value="UniProtKB-KW"/>
</dbReference>
<dbReference type="Gene3D" id="2.40.10.170">
    <property type="match status" value="1"/>
</dbReference>
<dbReference type="InterPro" id="IPR011545">
    <property type="entry name" value="DEAD/DEAH_box_helicase_dom"/>
</dbReference>
<dbReference type="InterPro" id="IPR047112">
    <property type="entry name" value="RecG/Mfd"/>
</dbReference>
<dbReference type="CDD" id="cd17991">
    <property type="entry name" value="DEXHc_TRCF"/>
    <property type="match status" value="1"/>
</dbReference>
<evidence type="ECO:0000313" key="11">
    <source>
        <dbReference type="Proteomes" id="UP000229561"/>
    </source>
</evidence>
<sequence length="530" mass="59887">LEYTKQDRLYIPLALENKLSRYIGFETPIIHRLGGTLWYKTKRKVKEGTIELARQLLELYAKRAATRGFAFPPDDAIQKELEDSFEFIETDDQLRALEDVKKDMESEKPMDRLICGDVGFGKTEIALRAAFKAVLAGKQVVLLAPTTILAHQHFHTFFERLKKFPLNIALLSRLQTKKQQVETVKKIKDGKVDIAIGTHRLIQKDVRFTNLGLVVIDEEQRFGVKQKDFFKGLRSGQVEVRLQGHQKSDFNLRSNESLYGIDVLSLSATPIPRTMHLAISGLRDISLIQTAPPGRMPVKTFIQPSSFKIIKQAIKYELARGGQIYYLHNRVETIELAKRQIEKLLHSSPPQMRRGIKGEVLNFSTSPLLSPHLREGKKVNIAIVHGRLHEKQLVQVMDEFGEGKIDVLVATTIIENGLDFPNVNTLIVAYATKLGLAQSYQLRGRIGRSDKQAYAYFLYNAKKLTDIAKQRLDALKEAEALGSGYQIALRDLEIRGAGNILGREQSGSINAVGLSLYVQMLNEAVEEMKK</sequence>
<dbReference type="InterPro" id="IPR027417">
    <property type="entry name" value="P-loop_NTPase"/>
</dbReference>
<dbReference type="SMART" id="SM00490">
    <property type="entry name" value="HELICc"/>
    <property type="match status" value="1"/>
</dbReference>
<evidence type="ECO:0000256" key="7">
    <source>
        <dbReference type="ARBA" id="ARBA00023204"/>
    </source>
</evidence>
<comment type="caution">
    <text evidence="10">The sequence shown here is derived from an EMBL/GenBank/DDBJ whole genome shotgun (WGS) entry which is preliminary data.</text>
</comment>
<organism evidence="10 11">
    <name type="scientific">Candidatus Portnoybacteria bacterium CG_4_8_14_3_um_filter_40_10</name>
    <dbReference type="NCBI Taxonomy" id="1974801"/>
    <lineage>
        <taxon>Bacteria</taxon>
        <taxon>Candidatus Portnoyibacteriota</taxon>
    </lineage>
</organism>
<evidence type="ECO:0000256" key="4">
    <source>
        <dbReference type="ARBA" id="ARBA00022806"/>
    </source>
</evidence>
<feature type="domain" description="Helicase C-terminal" evidence="9">
    <location>
        <begin position="309"/>
        <end position="493"/>
    </location>
</feature>